<evidence type="ECO:0000313" key="2">
    <source>
        <dbReference type="Proteomes" id="UP000198984"/>
    </source>
</evidence>
<protein>
    <submittedName>
        <fullName evidence="1">Uncharacterized protein</fullName>
    </submittedName>
</protein>
<name>A0A1H8DN37_9BACT</name>
<proteinExistence type="predicted"/>
<evidence type="ECO:0000313" key="1">
    <source>
        <dbReference type="EMBL" id="SEN08596.1"/>
    </source>
</evidence>
<reference evidence="1 2" key="1">
    <citation type="submission" date="2016-10" db="EMBL/GenBank/DDBJ databases">
        <authorList>
            <person name="de Groot N.N."/>
        </authorList>
    </citation>
    <scope>NUCLEOTIDE SEQUENCE [LARGE SCALE GENOMIC DNA]</scope>
    <source>
        <strain evidence="1 2">DSM 21039</strain>
    </source>
</reference>
<sequence>MKYTFLPVVFILGSLFLAQVLPEETPVNNKSEVFVLATLYRRHNSTPVYNLDTLKRIISAIDPQVFVLDVNPKELKEQKVYPSKIEYPGVIFPLVNEMQRPAYAAEPPEPVFTEIVQAVIKAHKEFDSTRADASRSLQQYTGSLFNVLKIVWQTPADVNGQRTDKALAGKRALEDQLIGPVDIDGDRRWTQNIVNVTLQAANAHPGKRILVLIGIENCHGVRAALRAQNGIQLVDMEQWLRRQ</sequence>
<dbReference type="AlphaFoldDB" id="A0A1H8DN37"/>
<accession>A0A1H8DN37</accession>
<organism evidence="1 2">
    <name type="scientific">Chitinophaga rupis</name>
    <dbReference type="NCBI Taxonomy" id="573321"/>
    <lineage>
        <taxon>Bacteria</taxon>
        <taxon>Pseudomonadati</taxon>
        <taxon>Bacteroidota</taxon>
        <taxon>Chitinophagia</taxon>
        <taxon>Chitinophagales</taxon>
        <taxon>Chitinophagaceae</taxon>
        <taxon>Chitinophaga</taxon>
    </lineage>
</organism>
<dbReference type="Proteomes" id="UP000198984">
    <property type="component" value="Unassembled WGS sequence"/>
</dbReference>
<keyword evidence="2" id="KW-1185">Reference proteome</keyword>
<dbReference type="STRING" id="573321.SAMN04488505_10849"/>
<dbReference type="EMBL" id="FOBB01000008">
    <property type="protein sequence ID" value="SEN08596.1"/>
    <property type="molecule type" value="Genomic_DNA"/>
</dbReference>
<dbReference type="OrthoDB" id="69432at2"/>
<gene>
    <name evidence="1" type="ORF">SAMN04488505_10849</name>
</gene>
<dbReference type="RefSeq" id="WP_143081127.1">
    <property type="nucleotide sequence ID" value="NZ_FOBB01000008.1"/>
</dbReference>